<dbReference type="Pfam" id="PF03609">
    <property type="entry name" value="EII-Sor"/>
    <property type="match status" value="1"/>
</dbReference>
<protein>
    <submittedName>
        <fullName evidence="10">PTS system N-acetylgalactosamine-specific EIIC component 1</fullName>
    </submittedName>
</protein>
<evidence type="ECO:0000256" key="6">
    <source>
        <dbReference type="ARBA" id="ARBA00022692"/>
    </source>
</evidence>
<feature type="transmembrane region" description="Helical" evidence="9">
    <location>
        <begin position="148"/>
        <end position="170"/>
    </location>
</feature>
<proteinExistence type="predicted"/>
<dbReference type="EMBL" id="UHIA01000004">
    <property type="protein sequence ID" value="SUO96460.1"/>
    <property type="molecule type" value="Genomic_DNA"/>
</dbReference>
<name>A0A380MV43_9GAMM</name>
<dbReference type="NCBIfam" id="NF040757">
    <property type="entry name" value="AgaW"/>
    <property type="match status" value="1"/>
</dbReference>
<keyword evidence="3" id="KW-1003">Cell membrane</keyword>
<keyword evidence="2" id="KW-0813">Transport</keyword>
<dbReference type="GO" id="GO:0005886">
    <property type="term" value="C:plasma membrane"/>
    <property type="evidence" value="ECO:0007669"/>
    <property type="project" value="UniProtKB-SubCell"/>
</dbReference>
<dbReference type="InterPro" id="IPR047835">
    <property type="entry name" value="PTS_IIC_GalNAc_AgaW-like"/>
</dbReference>
<feature type="transmembrane region" description="Helical" evidence="9">
    <location>
        <begin position="105"/>
        <end position="127"/>
    </location>
</feature>
<evidence type="ECO:0000256" key="9">
    <source>
        <dbReference type="SAM" id="Phobius"/>
    </source>
</evidence>
<comment type="subcellular location">
    <subcellularLocation>
        <location evidence="1">Cell membrane</location>
        <topology evidence="1">Multi-pass membrane protein</topology>
    </subcellularLocation>
</comment>
<dbReference type="PANTHER" id="PTHR32502">
    <property type="entry name" value="N-ACETYLGALACTOSAMINE PERMEASE II COMPONENT-RELATED"/>
    <property type="match status" value="1"/>
</dbReference>
<evidence type="ECO:0000256" key="1">
    <source>
        <dbReference type="ARBA" id="ARBA00004651"/>
    </source>
</evidence>
<evidence type="ECO:0000256" key="5">
    <source>
        <dbReference type="ARBA" id="ARBA00022683"/>
    </source>
</evidence>
<dbReference type="PROSITE" id="PS51106">
    <property type="entry name" value="PTS_EIIC_TYPE_4"/>
    <property type="match status" value="1"/>
</dbReference>
<evidence type="ECO:0000313" key="11">
    <source>
        <dbReference type="Proteomes" id="UP000254575"/>
    </source>
</evidence>
<keyword evidence="8 9" id="KW-0472">Membrane</keyword>
<feature type="transmembrane region" description="Helical" evidence="9">
    <location>
        <begin position="215"/>
        <end position="243"/>
    </location>
</feature>
<keyword evidence="5" id="KW-0598">Phosphotransferase system</keyword>
<dbReference type="GO" id="GO:0009401">
    <property type="term" value="P:phosphoenolpyruvate-dependent sugar phosphotransferase system"/>
    <property type="evidence" value="ECO:0007669"/>
    <property type="project" value="UniProtKB-KW"/>
</dbReference>
<dbReference type="Proteomes" id="UP000254575">
    <property type="component" value="Unassembled WGS sequence"/>
</dbReference>
<dbReference type="InterPro" id="IPR004700">
    <property type="entry name" value="PTS_IIC_man"/>
</dbReference>
<dbReference type="InterPro" id="IPR050303">
    <property type="entry name" value="GatZ_KbaZ_carbometab"/>
</dbReference>
<keyword evidence="7 9" id="KW-1133">Transmembrane helix</keyword>
<evidence type="ECO:0000256" key="4">
    <source>
        <dbReference type="ARBA" id="ARBA00022597"/>
    </source>
</evidence>
<dbReference type="AlphaFoldDB" id="A0A380MV43"/>
<accession>A0A380MV43</accession>
<evidence type="ECO:0000256" key="3">
    <source>
        <dbReference type="ARBA" id="ARBA00022475"/>
    </source>
</evidence>
<keyword evidence="11" id="KW-1185">Reference proteome</keyword>
<dbReference type="RefSeq" id="WP_072281010.1">
    <property type="nucleotide sequence ID" value="NZ_UHIA01000004.1"/>
</dbReference>
<keyword evidence="4" id="KW-0762">Sugar transport</keyword>
<dbReference type="PANTHER" id="PTHR32502:SF8">
    <property type="entry name" value="N-ACETYLGALACTOSAMINE PERMEASE IIC COMPONENT 1"/>
    <property type="match status" value="1"/>
</dbReference>
<sequence>MEATEIIAQFSLWQALAVAIFAGIAGIDLFNVLTHIHRPIIAGPIVGLLLGNPQAGLVAGASFELMWMGLVPLAGAQPPNVVLGGIIGTAFVIATGQTAEQAIVVAIPAAVFVQMCITFLFTAFSPLMSTADKYAQTLNFKGIANLNYLGMSILFVFYFFIAFAAIYFGAEAARGLVSLIPKWITDGLQMAGGLMPAIGFGILLNIMLQRQYIAYFLMGFLLAAYFQQPLLAIALVGVAFALIEYYLREAVPQGSAKADKSEDYEEGI</sequence>
<feature type="transmembrane region" description="Helical" evidence="9">
    <location>
        <begin position="81"/>
        <end position="99"/>
    </location>
</feature>
<reference evidence="10 11" key="1">
    <citation type="submission" date="2018-06" db="EMBL/GenBank/DDBJ databases">
        <authorList>
            <consortium name="Pathogen Informatics"/>
            <person name="Doyle S."/>
        </authorList>
    </citation>
    <scope>NUCLEOTIDE SEQUENCE [LARGE SCALE GENOMIC DNA]</scope>
    <source>
        <strain evidence="10 11">NCTC10717</strain>
    </source>
</reference>
<feature type="transmembrane region" description="Helical" evidence="9">
    <location>
        <begin position="190"/>
        <end position="208"/>
    </location>
</feature>
<keyword evidence="6 9" id="KW-0812">Transmembrane</keyword>
<feature type="transmembrane region" description="Helical" evidence="9">
    <location>
        <begin position="12"/>
        <end position="34"/>
    </location>
</feature>
<evidence type="ECO:0000256" key="8">
    <source>
        <dbReference type="ARBA" id="ARBA00023136"/>
    </source>
</evidence>
<evidence type="ECO:0000313" key="10">
    <source>
        <dbReference type="EMBL" id="SUO96460.1"/>
    </source>
</evidence>
<gene>
    <name evidence="10" type="primary">agaC</name>
    <name evidence="10" type="ORF">NCTC10717_01015</name>
</gene>
<evidence type="ECO:0000256" key="2">
    <source>
        <dbReference type="ARBA" id="ARBA00022448"/>
    </source>
</evidence>
<evidence type="ECO:0000256" key="7">
    <source>
        <dbReference type="ARBA" id="ARBA00022989"/>
    </source>
</evidence>
<organism evidence="10 11">
    <name type="scientific">Suttonella indologenes</name>
    <dbReference type="NCBI Taxonomy" id="13276"/>
    <lineage>
        <taxon>Bacteria</taxon>
        <taxon>Pseudomonadati</taxon>
        <taxon>Pseudomonadota</taxon>
        <taxon>Gammaproteobacteria</taxon>
        <taxon>Cardiobacteriales</taxon>
        <taxon>Cardiobacteriaceae</taxon>
        <taxon>Suttonella</taxon>
    </lineage>
</organism>